<feature type="domain" description="C2" evidence="5">
    <location>
        <begin position="405"/>
        <end position="521"/>
    </location>
</feature>
<dbReference type="Gene3D" id="2.60.40.150">
    <property type="entry name" value="C2 domain"/>
    <property type="match status" value="3"/>
</dbReference>
<evidence type="ECO:0000259" key="5">
    <source>
        <dbReference type="PROSITE" id="PS50004"/>
    </source>
</evidence>
<feature type="domain" description="C2" evidence="5">
    <location>
        <begin position="13"/>
        <end position="133"/>
    </location>
</feature>
<dbReference type="SUPFAM" id="SSF49562">
    <property type="entry name" value="C2 domain (Calcium/lipid-binding domain, CaLB)"/>
    <property type="match status" value="3"/>
</dbReference>
<proteinExistence type="predicted"/>
<reference evidence="6" key="1">
    <citation type="submission" date="2017-02" db="UniProtKB">
        <authorList>
            <consortium name="WormBaseParasite"/>
        </authorList>
    </citation>
    <scope>IDENTIFICATION</scope>
</reference>
<keyword evidence="1" id="KW-0479">Metal-binding</keyword>
<feature type="region of interest" description="Disordered" evidence="3">
    <location>
        <begin position="1"/>
        <end position="32"/>
    </location>
</feature>
<dbReference type="PROSITE" id="PS50004">
    <property type="entry name" value="C2"/>
    <property type="match status" value="2"/>
</dbReference>
<keyword evidence="4" id="KW-0472">Membrane</keyword>
<feature type="transmembrane region" description="Helical" evidence="4">
    <location>
        <begin position="834"/>
        <end position="853"/>
    </location>
</feature>
<dbReference type="GO" id="GO:0005509">
    <property type="term" value="F:calcium ion binding"/>
    <property type="evidence" value="ECO:0007669"/>
    <property type="project" value="TreeGrafter"/>
</dbReference>
<keyword evidence="4" id="KW-0812">Transmembrane</keyword>
<evidence type="ECO:0000256" key="2">
    <source>
        <dbReference type="ARBA" id="ARBA00022837"/>
    </source>
</evidence>
<evidence type="ECO:0000313" key="6">
    <source>
        <dbReference type="WBParaSite" id="HDID_0000478201-mRNA-1"/>
    </source>
</evidence>
<dbReference type="PANTHER" id="PTHR45911">
    <property type="entry name" value="C2 DOMAIN-CONTAINING PROTEIN"/>
    <property type="match status" value="1"/>
</dbReference>
<feature type="compositionally biased region" description="Basic and acidic residues" evidence="3">
    <location>
        <begin position="1"/>
        <end position="17"/>
    </location>
</feature>
<evidence type="ECO:0000256" key="3">
    <source>
        <dbReference type="SAM" id="MobiDB-lite"/>
    </source>
</evidence>
<organism evidence="6">
    <name type="scientific">Hymenolepis diminuta</name>
    <name type="common">Rat tapeworm</name>
    <dbReference type="NCBI Taxonomy" id="6216"/>
    <lineage>
        <taxon>Eukaryota</taxon>
        <taxon>Metazoa</taxon>
        <taxon>Spiralia</taxon>
        <taxon>Lophotrochozoa</taxon>
        <taxon>Platyhelminthes</taxon>
        <taxon>Cestoda</taxon>
        <taxon>Eucestoda</taxon>
        <taxon>Cyclophyllidea</taxon>
        <taxon>Hymenolepididae</taxon>
        <taxon>Hymenolepis</taxon>
    </lineage>
</organism>
<protein>
    <submittedName>
        <fullName evidence="6">C2 domain-containing protein</fullName>
    </submittedName>
</protein>
<dbReference type="STRING" id="6216.A0A0R3SIL7"/>
<keyword evidence="2" id="KW-0106">Calcium</keyword>
<dbReference type="InterPro" id="IPR035892">
    <property type="entry name" value="C2_domain_sf"/>
</dbReference>
<dbReference type="AlphaFoldDB" id="A0A0R3SIL7"/>
<dbReference type="PANTHER" id="PTHR45911:SF4">
    <property type="entry name" value="MULTIPLE C2 AND TRANSMEMBRANE DOMAIN-CONTAINING PROTEIN"/>
    <property type="match status" value="1"/>
</dbReference>
<dbReference type="WBParaSite" id="HDID_0000478201-mRNA-1">
    <property type="protein sequence ID" value="HDID_0000478201-mRNA-1"/>
    <property type="gene ID" value="HDID_0000478201"/>
</dbReference>
<evidence type="ECO:0000256" key="4">
    <source>
        <dbReference type="SAM" id="Phobius"/>
    </source>
</evidence>
<dbReference type="SMART" id="SM00239">
    <property type="entry name" value="C2"/>
    <property type="match status" value="3"/>
</dbReference>
<accession>A0A0R3SIL7</accession>
<dbReference type="GO" id="GO:0016020">
    <property type="term" value="C:membrane"/>
    <property type="evidence" value="ECO:0007669"/>
    <property type="project" value="TreeGrafter"/>
</dbReference>
<dbReference type="Pfam" id="PF00168">
    <property type="entry name" value="C2"/>
    <property type="match status" value="3"/>
</dbReference>
<sequence>LAREVRNRYKRMSDELKRHHQQRDNSSSENTDTSNILWNCELTIQYANLKAKYNCCVHVYYMEKLIMKTEFSGETANPVWCKKLSFPVSSTDEPLQLQIIKKHNLRSDKLLGRAYIYLHRDETVCSHEAPIKYFSLRKKNSQNLGTIYVETRIESGFSSSNNDDSTVLASPGYSEGLDKSGSEITHTPSVTRPMYKRLTLMVSSRVHLPSFSRSKSKGLLPDSRLSIFEPSVRTDEEFFFSPYEATRRYLNNDSAAKSFNVPWTPFSDWPDHRCQELPPIAFKKRYPIHFWQLYIPKIRWPIEFLLPMSRLKLPTANIVDSLEVGDPVKVTKVIESGFVNVYLIGARGLRPIPQVEIVGKNSFDEKSGGIASAVSGFSTSSIFGGNSSVYEGTAIGSEPRSSKVGLGSPSVSDTSPETHAATLVALHWAAKSLTLQPSPQVEFTYGCEKRSSSIVKNNSNPDFLEEFEFQVKNGSPRYVRVTVYDRETQPGTGGIPRSSIIGETVIDLNDMPLEITLKMELQLLKNSSEARVLMFVTITGLTTSYKSPLMDRLQANNPRSSSTSSALGIPLSRSLTSFTLSDDGSRLSTGEIYSENEDKSDHQNVSSTLLEGLSEHYVERQKVLHKSSRHRLDETEDAMGLGGKAVNGKTEIFCVVNMQNTLLRTQSIIKRKSLTWNRSFVLPLSDIHSIVKITVVEGEKNKNEVIAGLAIHPLRVENGGSKWYALKTPDLRNPTKGSILLEFSVVYNKFKSALKSFSPMEPRYRTIAVKQKASTPDECITITSTLSMIQQLQQRLEHLKPFLELIRWINQTVEDWMLWKNPINSILALMGYQLIVYYFQPYFIPLFLAFILLKNRMFNRKKTDNVKHGWKNSKTPVRLASSMEHEIYKNQYVMLEQYASNRSRNSDLPVQNEEDEIKSYDCGDNGLERTKLSTGLQVRDWV</sequence>
<dbReference type="InterPro" id="IPR000008">
    <property type="entry name" value="C2_dom"/>
</dbReference>
<evidence type="ECO:0000256" key="1">
    <source>
        <dbReference type="ARBA" id="ARBA00022723"/>
    </source>
</evidence>
<keyword evidence="4" id="KW-1133">Transmembrane helix</keyword>
<name>A0A0R3SIL7_HYMDI</name>